<dbReference type="EMBL" id="MU001496">
    <property type="protein sequence ID" value="KAF2448032.1"/>
    <property type="molecule type" value="Genomic_DNA"/>
</dbReference>
<reference evidence="3" key="1">
    <citation type="journal article" date="2020" name="Stud. Mycol.">
        <title>101 Dothideomycetes genomes: a test case for predicting lifestyles and emergence of pathogens.</title>
        <authorList>
            <person name="Haridas S."/>
            <person name="Albert R."/>
            <person name="Binder M."/>
            <person name="Bloem J."/>
            <person name="Labutti K."/>
            <person name="Salamov A."/>
            <person name="Andreopoulos B."/>
            <person name="Baker S."/>
            <person name="Barry K."/>
            <person name="Bills G."/>
            <person name="Bluhm B."/>
            <person name="Cannon C."/>
            <person name="Castanera R."/>
            <person name="Culley D."/>
            <person name="Daum C."/>
            <person name="Ezra D."/>
            <person name="Gonzalez J."/>
            <person name="Henrissat B."/>
            <person name="Kuo A."/>
            <person name="Liang C."/>
            <person name="Lipzen A."/>
            <person name="Lutzoni F."/>
            <person name="Magnuson J."/>
            <person name="Mondo S."/>
            <person name="Nolan M."/>
            <person name="Ohm R."/>
            <person name="Pangilinan J."/>
            <person name="Park H.-J."/>
            <person name="Ramirez L."/>
            <person name="Alfaro M."/>
            <person name="Sun H."/>
            <person name="Tritt A."/>
            <person name="Yoshinaga Y."/>
            <person name="Zwiers L.-H."/>
            <person name="Turgeon B."/>
            <person name="Goodwin S."/>
            <person name="Spatafora J."/>
            <person name="Crous P."/>
            <person name="Grigoriev I."/>
        </authorList>
    </citation>
    <scope>NUCLEOTIDE SEQUENCE</scope>
    <source>
        <strain evidence="3">CBS 690.94</strain>
    </source>
</reference>
<keyword evidence="4" id="KW-1185">Reference proteome</keyword>
<evidence type="ECO:0000256" key="1">
    <source>
        <dbReference type="SAM" id="MobiDB-lite"/>
    </source>
</evidence>
<dbReference type="OrthoDB" id="3801087at2759"/>
<organism evidence="3 4">
    <name type="scientific">Karstenula rhodostoma CBS 690.94</name>
    <dbReference type="NCBI Taxonomy" id="1392251"/>
    <lineage>
        <taxon>Eukaryota</taxon>
        <taxon>Fungi</taxon>
        <taxon>Dikarya</taxon>
        <taxon>Ascomycota</taxon>
        <taxon>Pezizomycotina</taxon>
        <taxon>Dothideomycetes</taxon>
        <taxon>Pleosporomycetidae</taxon>
        <taxon>Pleosporales</taxon>
        <taxon>Massarineae</taxon>
        <taxon>Didymosphaeriaceae</taxon>
        <taxon>Karstenula</taxon>
    </lineage>
</organism>
<evidence type="ECO:0000313" key="3">
    <source>
        <dbReference type="EMBL" id="KAF2448032.1"/>
    </source>
</evidence>
<dbReference type="Pfam" id="PF13013">
    <property type="entry name" value="F-box-like_2"/>
    <property type="match status" value="1"/>
</dbReference>
<sequence length="400" mass="44661">MKHLNHGLYGSSSTLWSEVIAQASGEASVCERARYLKVPRDSKTEGTPVSLSQTPRLENQRAHHDRPSTQIAAVISTMSSTGQWKVLPAYLLRVLTSTWKALKSSVIASIAGRAAKRHGHGDPIESAAAFEKACANHPQVFRFMDLPKEIRLLIYEQCDIQTKHYDIATDNDKKHLDDSCAALVVSSFPSIKLLQTCSTVRDEAILIFQRNQLKRLSDEPIRLFFKGSCALNYTVYVTDIVLLMAGLLNNSATAPQYPDLGCWLHAHSWGPDALPSGHPLQLLLPGSPRKGHTRLIVCADFGIPPADANFWSAAIQINGSETVKLCFRLPWDEEVFLRAPGMIHLHLRLQSLSNTPSRSTWIGEPFHDAVHHNFPRHYVTFGEGDFVELGEWQRDWVESV</sequence>
<dbReference type="AlphaFoldDB" id="A0A9P4PQ03"/>
<protein>
    <recommendedName>
        <fullName evidence="2">F-box domain-containing protein</fullName>
    </recommendedName>
</protein>
<evidence type="ECO:0000259" key="2">
    <source>
        <dbReference type="Pfam" id="PF13013"/>
    </source>
</evidence>
<feature type="compositionally biased region" description="Polar residues" evidence="1">
    <location>
        <begin position="45"/>
        <end position="57"/>
    </location>
</feature>
<name>A0A9P4PQ03_9PLEO</name>
<dbReference type="Proteomes" id="UP000799764">
    <property type="component" value="Unassembled WGS sequence"/>
</dbReference>
<accession>A0A9P4PQ03</accession>
<evidence type="ECO:0000313" key="4">
    <source>
        <dbReference type="Proteomes" id="UP000799764"/>
    </source>
</evidence>
<dbReference type="InterPro" id="IPR001810">
    <property type="entry name" value="F-box_dom"/>
</dbReference>
<feature type="domain" description="F-box" evidence="2">
    <location>
        <begin position="126"/>
        <end position="166"/>
    </location>
</feature>
<proteinExistence type="predicted"/>
<gene>
    <name evidence="3" type="ORF">P171DRAFT_429615</name>
</gene>
<feature type="region of interest" description="Disordered" evidence="1">
    <location>
        <begin position="41"/>
        <end position="66"/>
    </location>
</feature>
<comment type="caution">
    <text evidence="3">The sequence shown here is derived from an EMBL/GenBank/DDBJ whole genome shotgun (WGS) entry which is preliminary data.</text>
</comment>